<reference evidence="1 2" key="1">
    <citation type="submission" date="2022-08" db="EMBL/GenBank/DDBJ databases">
        <title>Genome Sequence of the sulphate-reducing bacterium, Pseudodesulfovibrio sp. SYK.</title>
        <authorList>
            <person name="Kondo R."/>
            <person name="Kataoka T."/>
        </authorList>
    </citation>
    <scope>NUCLEOTIDE SEQUENCE [LARGE SCALE GENOMIC DNA]</scope>
    <source>
        <strain evidence="1 2">SYK</strain>
    </source>
</reference>
<dbReference type="EMBL" id="AP026709">
    <property type="protein sequence ID" value="BDQ38718.1"/>
    <property type="molecule type" value="Genomic_DNA"/>
</dbReference>
<evidence type="ECO:0000313" key="2">
    <source>
        <dbReference type="Proteomes" id="UP001317742"/>
    </source>
</evidence>
<proteinExistence type="predicted"/>
<organism evidence="1 2">
    <name type="scientific">Pseudodesulfovibrio nedwellii</name>
    <dbReference type="NCBI Taxonomy" id="2973072"/>
    <lineage>
        <taxon>Bacteria</taxon>
        <taxon>Pseudomonadati</taxon>
        <taxon>Thermodesulfobacteriota</taxon>
        <taxon>Desulfovibrionia</taxon>
        <taxon>Desulfovibrionales</taxon>
        <taxon>Desulfovibrionaceae</taxon>
    </lineage>
</organism>
<dbReference type="Proteomes" id="UP001317742">
    <property type="component" value="Chromosome"/>
</dbReference>
<dbReference type="RefSeq" id="WP_281761211.1">
    <property type="nucleotide sequence ID" value="NZ_AP026709.1"/>
</dbReference>
<protein>
    <recommendedName>
        <fullName evidence="3">DUF4198 domain-containing protein</fullName>
    </recommendedName>
</protein>
<evidence type="ECO:0000313" key="1">
    <source>
        <dbReference type="EMBL" id="BDQ38718.1"/>
    </source>
</evidence>
<accession>A0ABM8B4E7</accession>
<sequence length="287" mass="32216">MSFCKPKIMYVSLLFVVAMMITALGVDIASAHSMFIQSGRHRVDEGKKTPLFFCYGHHFPVDDGVRRNKLASVNVFDPSGQATAIQLRDETCLHSYMVEYDKPGVYVLAAETNPGFYTKWVDKKGRNRSTIKPMSAVVDKASKIEKSLYSKQYAKTYVRCGASDGLYQAHVGLPLELVPMQDPTTLKPGDVLSLKIFRDGKRYFGSGAWDATYAGFSTESEDLYHPRATAAGDTIKVSLDQPGRWFIRYFIKTDATPENKDKYLQQKQTATLVVLVPNERKQPVAHH</sequence>
<gene>
    <name evidence="1" type="ORF">SYK_30780</name>
</gene>
<keyword evidence="2" id="KW-1185">Reference proteome</keyword>
<dbReference type="InterPro" id="IPR019613">
    <property type="entry name" value="DUF4198"/>
</dbReference>
<name>A0ABM8B4E7_9BACT</name>
<dbReference type="Pfam" id="PF10670">
    <property type="entry name" value="DUF4198"/>
    <property type="match status" value="1"/>
</dbReference>
<evidence type="ECO:0008006" key="3">
    <source>
        <dbReference type="Google" id="ProtNLM"/>
    </source>
</evidence>